<sequence>MLRCRKHLPHGRSCSTRMPVCKTLVVVVTRNTVSFHARCVAYHRYGILRGSLRSFASHPPTSRPAVSAKMPSGCRLNALSYFKDENSRKSRYL</sequence>
<reference evidence="1" key="1">
    <citation type="submission" date="2020-11" db="EMBL/GenBank/DDBJ databases">
        <authorList>
            <person name="Koelle M."/>
            <person name="Horta M.A.C."/>
            <person name="Nowrousian M."/>
            <person name="Ohm R.A."/>
            <person name="Benz P."/>
            <person name="Pilgard A."/>
        </authorList>
    </citation>
    <scope>NUCLEOTIDE SEQUENCE</scope>
    <source>
        <strain evidence="1">FPRL280</strain>
    </source>
</reference>
<name>A0A8H7P6B9_9APHY</name>
<dbReference type="Proteomes" id="UP000639403">
    <property type="component" value="Unassembled WGS sequence"/>
</dbReference>
<reference evidence="1" key="2">
    <citation type="journal article" name="Front. Microbiol.">
        <title>Degradative Capacity of Two Strains of Rhodonia placenta: From Phenotype to Genotype.</title>
        <authorList>
            <person name="Kolle M."/>
            <person name="Horta M.A.C."/>
            <person name="Nowrousian M."/>
            <person name="Ohm R.A."/>
            <person name="Benz J.P."/>
            <person name="Pilgard A."/>
        </authorList>
    </citation>
    <scope>NUCLEOTIDE SEQUENCE</scope>
    <source>
        <strain evidence="1">FPRL280</strain>
    </source>
</reference>
<dbReference type="AlphaFoldDB" id="A0A8H7P6B9"/>
<evidence type="ECO:0000313" key="2">
    <source>
        <dbReference type="Proteomes" id="UP000639403"/>
    </source>
</evidence>
<accession>A0A8H7P6B9</accession>
<organism evidence="1 2">
    <name type="scientific">Rhodonia placenta</name>
    <dbReference type="NCBI Taxonomy" id="104341"/>
    <lineage>
        <taxon>Eukaryota</taxon>
        <taxon>Fungi</taxon>
        <taxon>Dikarya</taxon>
        <taxon>Basidiomycota</taxon>
        <taxon>Agaricomycotina</taxon>
        <taxon>Agaricomycetes</taxon>
        <taxon>Polyporales</taxon>
        <taxon>Adustoporiaceae</taxon>
        <taxon>Rhodonia</taxon>
    </lineage>
</organism>
<protein>
    <submittedName>
        <fullName evidence="1">Uncharacterized protein</fullName>
    </submittedName>
</protein>
<comment type="caution">
    <text evidence="1">The sequence shown here is derived from an EMBL/GenBank/DDBJ whole genome shotgun (WGS) entry which is preliminary data.</text>
</comment>
<gene>
    <name evidence="1" type="ORF">IEO21_03128</name>
</gene>
<evidence type="ECO:0000313" key="1">
    <source>
        <dbReference type="EMBL" id="KAF9817934.1"/>
    </source>
</evidence>
<dbReference type="EMBL" id="JADOXO010000036">
    <property type="protein sequence ID" value="KAF9817934.1"/>
    <property type="molecule type" value="Genomic_DNA"/>
</dbReference>
<proteinExistence type="predicted"/>